<reference evidence="5" key="1">
    <citation type="submission" date="2017-02" db="UniProtKB">
        <authorList>
            <consortium name="WormBaseParasite"/>
        </authorList>
    </citation>
    <scope>IDENTIFICATION</scope>
</reference>
<evidence type="ECO:0000313" key="4">
    <source>
        <dbReference type="Proteomes" id="UP000038045"/>
    </source>
</evidence>
<dbReference type="WBParaSite" id="PTRK_0001088200.1">
    <property type="protein sequence ID" value="PTRK_0001088200.1"/>
    <property type="gene ID" value="PTRK_0001088200"/>
</dbReference>
<proteinExistence type="inferred from homology"/>
<dbReference type="AlphaFoldDB" id="A0A0N4ZQU1"/>
<dbReference type="Pfam" id="PF10558">
    <property type="entry name" value="MTP18"/>
    <property type="match status" value="1"/>
</dbReference>
<keyword evidence="4" id="KW-1185">Reference proteome</keyword>
<sequence length="192" mass="21697">MSKNEEGKGFLGFLPTIKKENDDIKEPDVNLLDASKQIDIYRDTPIRYLGYSNEIGEAFRAMVPINLVRLSYMVAFGYVIADTMDKGSKISKQRFNNNEERRNAVMITMGDTLLWQTCASVVIPGITINRVCKLSNWILTKGIKMSPIIAKPVTTAIGLATIPFIVRPIDAFVELTMDKTIRKNYSFKSKHE</sequence>
<dbReference type="PANTHER" id="PTHR11001:SF2">
    <property type="entry name" value="MITOCHONDRIAL FISSION PROCESS PROTEIN 1"/>
    <property type="match status" value="1"/>
</dbReference>
<comment type="similarity">
    <text evidence="1">Belongs to the MTFP1 family.</text>
</comment>
<evidence type="ECO:0000256" key="3">
    <source>
        <dbReference type="ARBA" id="ARBA00029631"/>
    </source>
</evidence>
<evidence type="ECO:0000313" key="5">
    <source>
        <dbReference type="WBParaSite" id="PTRK_0001088200.1"/>
    </source>
</evidence>
<organism evidence="4 5">
    <name type="scientific">Parastrongyloides trichosuri</name>
    <name type="common">Possum-specific nematode worm</name>
    <dbReference type="NCBI Taxonomy" id="131310"/>
    <lineage>
        <taxon>Eukaryota</taxon>
        <taxon>Metazoa</taxon>
        <taxon>Ecdysozoa</taxon>
        <taxon>Nematoda</taxon>
        <taxon>Chromadorea</taxon>
        <taxon>Rhabditida</taxon>
        <taxon>Tylenchina</taxon>
        <taxon>Panagrolaimomorpha</taxon>
        <taxon>Strongyloidoidea</taxon>
        <taxon>Strongyloididae</taxon>
        <taxon>Parastrongyloides</taxon>
    </lineage>
</organism>
<dbReference type="Proteomes" id="UP000038045">
    <property type="component" value="Unplaced"/>
</dbReference>
<protein>
    <recommendedName>
        <fullName evidence="2">Mitochondrial fission process protein 1</fullName>
    </recommendedName>
    <alternativeName>
        <fullName evidence="3">Mitochondrial 18 kDa protein</fullName>
    </alternativeName>
</protein>
<dbReference type="GO" id="GO:0005739">
    <property type="term" value="C:mitochondrion"/>
    <property type="evidence" value="ECO:0007669"/>
    <property type="project" value="TreeGrafter"/>
</dbReference>
<name>A0A0N4ZQU1_PARTI</name>
<dbReference type="InterPro" id="IPR019560">
    <property type="entry name" value="Mitochondrial_18_kDa_protein"/>
</dbReference>
<dbReference type="GO" id="GO:0000266">
    <property type="term" value="P:mitochondrial fission"/>
    <property type="evidence" value="ECO:0007669"/>
    <property type="project" value="TreeGrafter"/>
</dbReference>
<evidence type="ECO:0000256" key="1">
    <source>
        <dbReference type="ARBA" id="ARBA00009224"/>
    </source>
</evidence>
<evidence type="ECO:0000256" key="2">
    <source>
        <dbReference type="ARBA" id="ARBA00017835"/>
    </source>
</evidence>
<accession>A0A0N4ZQU1</accession>
<dbReference type="PANTHER" id="PTHR11001">
    <property type="entry name" value="MITOCHONDRIAL FISSION PROCESS PROTEIN 1"/>
    <property type="match status" value="1"/>
</dbReference>